<sequence>AGIHSGHCNGETKRRNVTSATSQKKVCLTFKQEWLNEIVQTDTSDGPGKSVKLSDIFIHGANGIVCKICSHAKIKGDFSTGKTWTEWKLDYLKRHLIQKCHTDAVKSLYNQKHGTSINQLLGESRESREKRTDLANKNKSNPEQIKILIDNVLLAIKMNSSMLSVQEIHNHLAKYFSLPDSWRSKNYAFEFVESINAVVQSETMERVRNAYAHTLIVDESTDITVHKMLVLYIKFREQKQVAYKTVFAGIIQLAGCSAQDIADAIMKFYMHQGLDLQKMVMLTSDGASVMLGKHNGVTAILRLQIPHLTEQHCVAHREDLGIDDAWKGVPLMKEVETLLRTVYSTFSRSSVKKGKFNELADVLEVDSLSFRPLNEVRWLSRHQAVNSFLRNYSLLTEYCTKEANNDDPIAKYCLKKLSDPKYRVAITVLGDVLEELAQLCVSLQRSNLTTIDAHCYARAKMEKLRSQYLGQHVYWSNRVNELLEKSDSSVNTTNIILFVHKVCDHLDARFPEGELKEWSAFSLETLDSALDFDYGTDYVTRLTEKFHAFLKQTDESATASICQQYKDFKFTVKEQRKMGALQTFGEMVTWTLKSQDFTELAQLIDICGTFQASSADCERGFSLMNRIKTNSRNRLQTAHLDQLMRIRTTQTEGPINLDKVYNHWKGDKDRRERF</sequence>
<comment type="caution">
    <text evidence="2">The sequence shown here is derived from an EMBL/GenBank/DDBJ whole genome shotgun (WGS) entry which is preliminary data.</text>
</comment>
<dbReference type="InterPro" id="IPR008906">
    <property type="entry name" value="HATC_C_dom"/>
</dbReference>
<dbReference type="PANTHER" id="PTHR46880:SF8">
    <property type="entry name" value="E3 SUMO-PROTEIN LIGASE KIAA1586"/>
    <property type="match status" value="1"/>
</dbReference>
<protein>
    <submittedName>
        <fullName evidence="2">Zinc finger protein 862-like</fullName>
    </submittedName>
</protein>
<organism evidence="2 3">
    <name type="scientific">Triplophysa rosa</name>
    <name type="common">Cave loach</name>
    <dbReference type="NCBI Taxonomy" id="992332"/>
    <lineage>
        <taxon>Eukaryota</taxon>
        <taxon>Metazoa</taxon>
        <taxon>Chordata</taxon>
        <taxon>Craniata</taxon>
        <taxon>Vertebrata</taxon>
        <taxon>Euteleostomi</taxon>
        <taxon>Actinopterygii</taxon>
        <taxon>Neopterygii</taxon>
        <taxon>Teleostei</taxon>
        <taxon>Ostariophysi</taxon>
        <taxon>Cypriniformes</taxon>
        <taxon>Nemacheilidae</taxon>
        <taxon>Triplophysa</taxon>
    </lineage>
</organism>
<dbReference type="Pfam" id="PF05699">
    <property type="entry name" value="Dimer_Tnp_hAT"/>
    <property type="match status" value="1"/>
</dbReference>
<evidence type="ECO:0000313" key="2">
    <source>
        <dbReference type="EMBL" id="KAI7809778.1"/>
    </source>
</evidence>
<dbReference type="EMBL" id="JAFHDT010000005">
    <property type="protein sequence ID" value="KAI7809778.1"/>
    <property type="molecule type" value="Genomic_DNA"/>
</dbReference>
<dbReference type="SUPFAM" id="SSF53098">
    <property type="entry name" value="Ribonuclease H-like"/>
    <property type="match status" value="1"/>
</dbReference>
<evidence type="ECO:0000259" key="1">
    <source>
        <dbReference type="Pfam" id="PF05699"/>
    </source>
</evidence>
<dbReference type="PANTHER" id="PTHR46880">
    <property type="entry name" value="RAS-ASSOCIATING DOMAIN-CONTAINING PROTEIN"/>
    <property type="match status" value="1"/>
</dbReference>
<evidence type="ECO:0000313" key="3">
    <source>
        <dbReference type="Proteomes" id="UP001059041"/>
    </source>
</evidence>
<dbReference type="InterPro" id="IPR012337">
    <property type="entry name" value="RNaseH-like_sf"/>
</dbReference>
<proteinExistence type="predicted"/>
<name>A0A9W7WX35_TRIRA</name>
<feature type="non-terminal residue" evidence="2">
    <location>
        <position position="1"/>
    </location>
</feature>
<dbReference type="Proteomes" id="UP001059041">
    <property type="component" value="Linkage Group LG5"/>
</dbReference>
<keyword evidence="3" id="KW-1185">Reference proteome</keyword>
<gene>
    <name evidence="2" type="ORF">IRJ41_016390</name>
</gene>
<feature type="domain" description="HAT C-terminal dimerisation" evidence="1">
    <location>
        <begin position="582"/>
        <end position="647"/>
    </location>
</feature>
<dbReference type="GO" id="GO:0046983">
    <property type="term" value="F:protein dimerization activity"/>
    <property type="evidence" value="ECO:0007669"/>
    <property type="project" value="InterPro"/>
</dbReference>
<reference evidence="2" key="1">
    <citation type="submission" date="2021-02" db="EMBL/GenBank/DDBJ databases">
        <title>Comparative genomics reveals that relaxation of natural selection precedes convergent phenotypic evolution of cavefish.</title>
        <authorList>
            <person name="Peng Z."/>
        </authorList>
    </citation>
    <scope>NUCLEOTIDE SEQUENCE</scope>
    <source>
        <tissue evidence="2">Muscle</tissue>
    </source>
</reference>
<accession>A0A9W7WX35</accession>
<dbReference type="AlphaFoldDB" id="A0A9W7WX35"/>